<evidence type="ECO:0000313" key="2">
    <source>
        <dbReference type="Proteomes" id="UP000218334"/>
    </source>
</evidence>
<name>A0A2H3BRC2_9AGAR</name>
<protein>
    <submittedName>
        <fullName evidence="1">Uncharacterized protein</fullName>
    </submittedName>
</protein>
<evidence type="ECO:0000313" key="1">
    <source>
        <dbReference type="EMBL" id="PBK69522.1"/>
    </source>
</evidence>
<dbReference type="Proteomes" id="UP000218334">
    <property type="component" value="Unassembled WGS sequence"/>
</dbReference>
<dbReference type="AlphaFoldDB" id="A0A2H3BRC2"/>
<gene>
    <name evidence="1" type="ORF">ARMSODRAFT_1018913</name>
</gene>
<proteinExistence type="predicted"/>
<keyword evidence="2" id="KW-1185">Reference proteome</keyword>
<sequence length="97" mass="11114">MEDARDGSHSLLRALQMSAATNDDCLSSACIFVRDKRYEELGRTARYGEEGARFDAGWRNGLDVTLVFGCTSQRKPQRLLFELINAHVQFYRYSFTL</sequence>
<dbReference type="EMBL" id="KZ293429">
    <property type="protein sequence ID" value="PBK69522.1"/>
    <property type="molecule type" value="Genomic_DNA"/>
</dbReference>
<accession>A0A2H3BRC2</accession>
<reference evidence="2" key="1">
    <citation type="journal article" date="2017" name="Nat. Ecol. Evol.">
        <title>Genome expansion and lineage-specific genetic innovations in the forest pathogenic fungi Armillaria.</title>
        <authorList>
            <person name="Sipos G."/>
            <person name="Prasanna A.N."/>
            <person name="Walter M.C."/>
            <person name="O'Connor E."/>
            <person name="Balint B."/>
            <person name="Krizsan K."/>
            <person name="Kiss B."/>
            <person name="Hess J."/>
            <person name="Varga T."/>
            <person name="Slot J."/>
            <person name="Riley R."/>
            <person name="Boka B."/>
            <person name="Rigling D."/>
            <person name="Barry K."/>
            <person name="Lee J."/>
            <person name="Mihaltcheva S."/>
            <person name="LaButti K."/>
            <person name="Lipzen A."/>
            <person name="Waldron R."/>
            <person name="Moloney N.M."/>
            <person name="Sperisen C."/>
            <person name="Kredics L."/>
            <person name="Vagvoelgyi C."/>
            <person name="Patrignani A."/>
            <person name="Fitzpatrick D."/>
            <person name="Nagy I."/>
            <person name="Doyle S."/>
            <person name="Anderson J.B."/>
            <person name="Grigoriev I.V."/>
            <person name="Gueldener U."/>
            <person name="Muensterkoetter M."/>
            <person name="Nagy L.G."/>
        </authorList>
    </citation>
    <scope>NUCLEOTIDE SEQUENCE [LARGE SCALE GENOMIC DNA]</scope>
    <source>
        <strain evidence="2">28-4</strain>
    </source>
</reference>
<organism evidence="1 2">
    <name type="scientific">Armillaria solidipes</name>
    <dbReference type="NCBI Taxonomy" id="1076256"/>
    <lineage>
        <taxon>Eukaryota</taxon>
        <taxon>Fungi</taxon>
        <taxon>Dikarya</taxon>
        <taxon>Basidiomycota</taxon>
        <taxon>Agaricomycotina</taxon>
        <taxon>Agaricomycetes</taxon>
        <taxon>Agaricomycetidae</taxon>
        <taxon>Agaricales</taxon>
        <taxon>Marasmiineae</taxon>
        <taxon>Physalacriaceae</taxon>
        <taxon>Armillaria</taxon>
    </lineage>
</organism>